<dbReference type="PANTHER" id="PTHR43744">
    <property type="entry name" value="ABC TRANSPORTER PERMEASE PROTEIN MG189-RELATED-RELATED"/>
    <property type="match status" value="1"/>
</dbReference>
<evidence type="ECO:0000256" key="1">
    <source>
        <dbReference type="ARBA" id="ARBA00004651"/>
    </source>
</evidence>
<feature type="transmembrane region" description="Helical" evidence="7">
    <location>
        <begin position="264"/>
        <end position="281"/>
    </location>
</feature>
<accession>A0A3T1DCU8</accession>
<evidence type="ECO:0000256" key="7">
    <source>
        <dbReference type="RuleBase" id="RU363032"/>
    </source>
</evidence>
<dbReference type="GO" id="GO:0055085">
    <property type="term" value="P:transmembrane transport"/>
    <property type="evidence" value="ECO:0007669"/>
    <property type="project" value="InterPro"/>
</dbReference>
<dbReference type="KEGG" id="cohn:KCTCHS21_53180"/>
<feature type="transmembrane region" description="Helical" evidence="7">
    <location>
        <begin position="231"/>
        <end position="252"/>
    </location>
</feature>
<evidence type="ECO:0000313" key="10">
    <source>
        <dbReference type="Proteomes" id="UP000289856"/>
    </source>
</evidence>
<keyword evidence="6 7" id="KW-0472">Membrane</keyword>
<dbReference type="InterPro" id="IPR000515">
    <property type="entry name" value="MetI-like"/>
</dbReference>
<keyword evidence="10" id="KW-1185">Reference proteome</keyword>
<feature type="transmembrane region" description="Helical" evidence="7">
    <location>
        <begin position="75"/>
        <end position="99"/>
    </location>
</feature>
<feature type="transmembrane region" description="Helical" evidence="7">
    <location>
        <begin position="12"/>
        <end position="35"/>
    </location>
</feature>
<keyword evidence="2 7" id="KW-0813">Transport</keyword>
<dbReference type="RefSeq" id="WP_130614987.1">
    <property type="nucleotide sequence ID" value="NZ_AP019400.1"/>
</dbReference>
<keyword evidence="4 7" id="KW-0812">Transmembrane</keyword>
<dbReference type="PANTHER" id="PTHR43744:SF9">
    <property type="entry name" value="POLYGALACTURONAN_RHAMNOGALACTURONAN TRANSPORT SYSTEM PERMEASE PROTEIN YTCP"/>
    <property type="match status" value="1"/>
</dbReference>
<evidence type="ECO:0000256" key="5">
    <source>
        <dbReference type="ARBA" id="ARBA00022989"/>
    </source>
</evidence>
<dbReference type="CDD" id="cd06261">
    <property type="entry name" value="TM_PBP2"/>
    <property type="match status" value="1"/>
</dbReference>
<evidence type="ECO:0000313" key="9">
    <source>
        <dbReference type="EMBL" id="BBI35919.1"/>
    </source>
</evidence>
<evidence type="ECO:0000256" key="6">
    <source>
        <dbReference type="ARBA" id="ARBA00023136"/>
    </source>
</evidence>
<evidence type="ECO:0000259" key="8">
    <source>
        <dbReference type="PROSITE" id="PS50928"/>
    </source>
</evidence>
<feature type="transmembrane region" description="Helical" evidence="7">
    <location>
        <begin position="186"/>
        <end position="211"/>
    </location>
</feature>
<comment type="similarity">
    <text evidence="7">Belongs to the binding-protein-dependent transport system permease family.</text>
</comment>
<feature type="domain" description="ABC transmembrane type-1" evidence="8">
    <location>
        <begin position="76"/>
        <end position="281"/>
    </location>
</feature>
<feature type="transmembrane region" description="Helical" evidence="7">
    <location>
        <begin position="143"/>
        <end position="164"/>
    </location>
</feature>
<dbReference type="Pfam" id="PF00528">
    <property type="entry name" value="BPD_transp_1"/>
    <property type="match status" value="1"/>
</dbReference>
<organism evidence="9 10">
    <name type="scientific">Cohnella abietis</name>
    <dbReference type="NCBI Taxonomy" id="2507935"/>
    <lineage>
        <taxon>Bacteria</taxon>
        <taxon>Bacillati</taxon>
        <taxon>Bacillota</taxon>
        <taxon>Bacilli</taxon>
        <taxon>Bacillales</taxon>
        <taxon>Paenibacillaceae</taxon>
        <taxon>Cohnella</taxon>
    </lineage>
</organism>
<name>A0A3T1DCU8_9BACL</name>
<keyword evidence="5 7" id="KW-1133">Transmembrane helix</keyword>
<dbReference type="SUPFAM" id="SSF161098">
    <property type="entry name" value="MetI-like"/>
    <property type="match status" value="1"/>
</dbReference>
<evidence type="ECO:0000256" key="4">
    <source>
        <dbReference type="ARBA" id="ARBA00022692"/>
    </source>
</evidence>
<reference evidence="9 10" key="1">
    <citation type="submission" date="2019-01" db="EMBL/GenBank/DDBJ databases">
        <title>Complete genome sequence of Cohnella hallensis HS21 isolated from Korean fir (Abies koreana) rhizospheric soil.</title>
        <authorList>
            <person name="Jiang L."/>
            <person name="Kang S.W."/>
            <person name="Kim S."/>
            <person name="Jung J."/>
            <person name="Kim C.Y."/>
            <person name="Kim D.H."/>
            <person name="Kim S.W."/>
            <person name="Lee J."/>
        </authorList>
    </citation>
    <scope>NUCLEOTIDE SEQUENCE [LARGE SCALE GENOMIC DNA]</scope>
    <source>
        <strain evidence="9 10">HS21</strain>
    </source>
</reference>
<dbReference type="Proteomes" id="UP000289856">
    <property type="component" value="Chromosome"/>
</dbReference>
<dbReference type="PROSITE" id="PS50928">
    <property type="entry name" value="ABC_TM1"/>
    <property type="match status" value="1"/>
</dbReference>
<proteinExistence type="inferred from homology"/>
<keyword evidence="3" id="KW-1003">Cell membrane</keyword>
<sequence length="296" mass="33260">MKVRDDSSAKWFKLLAYVVVILGCIFCVLPFLLILSGSFSSNESLITSGYHFLPRDFTLDGYKIIFELPQEILRAYGVTIFTTVVGTTTGLFLMTMAGYVLQRKDFKSRNFFSFFIYFTTLFGGGLVPWYLLMTKYLKFGDSYYALIFPGLMTPFLIILMRSFIKSTIPDEIVESSKIDGAGDFKIYYRIVLPLSLPGIATVGLFLALNYWNDWFSSALFINDSSKFQLQFYLYNIMNTASFLATFGGGGVSLSGGVPTESMKMAMSIVVIGPILFLYPFIQRYFVKGLTIGAVKG</sequence>
<feature type="transmembrane region" description="Helical" evidence="7">
    <location>
        <begin position="111"/>
        <end position="131"/>
    </location>
</feature>
<evidence type="ECO:0000256" key="2">
    <source>
        <dbReference type="ARBA" id="ARBA00022448"/>
    </source>
</evidence>
<dbReference type="GO" id="GO:0005886">
    <property type="term" value="C:plasma membrane"/>
    <property type="evidence" value="ECO:0007669"/>
    <property type="project" value="UniProtKB-SubCell"/>
</dbReference>
<protein>
    <submittedName>
        <fullName evidence="9">ABC transporter permease</fullName>
    </submittedName>
</protein>
<dbReference type="InterPro" id="IPR035906">
    <property type="entry name" value="MetI-like_sf"/>
</dbReference>
<dbReference type="EMBL" id="AP019400">
    <property type="protein sequence ID" value="BBI35919.1"/>
    <property type="molecule type" value="Genomic_DNA"/>
</dbReference>
<evidence type="ECO:0000256" key="3">
    <source>
        <dbReference type="ARBA" id="ARBA00022475"/>
    </source>
</evidence>
<dbReference type="PROSITE" id="PS51257">
    <property type="entry name" value="PROKAR_LIPOPROTEIN"/>
    <property type="match status" value="1"/>
</dbReference>
<dbReference type="Gene3D" id="1.10.3720.10">
    <property type="entry name" value="MetI-like"/>
    <property type="match status" value="1"/>
</dbReference>
<gene>
    <name evidence="9" type="primary">ABC-MSP_2</name>
    <name evidence="9" type="ORF">KCTCHS21_53180</name>
</gene>
<comment type="subcellular location">
    <subcellularLocation>
        <location evidence="1 7">Cell membrane</location>
        <topology evidence="1 7">Multi-pass membrane protein</topology>
    </subcellularLocation>
</comment>
<dbReference type="AlphaFoldDB" id="A0A3T1DCU8"/>
<dbReference type="OrthoDB" id="9810086at2"/>